<name>A0A131YHP6_RHIAP</name>
<dbReference type="AlphaFoldDB" id="A0A131YHP6"/>
<proteinExistence type="predicted"/>
<feature type="domain" description="Single" evidence="4">
    <location>
        <begin position="36"/>
        <end position="102"/>
    </location>
</feature>
<keyword evidence="3" id="KW-0732">Signal</keyword>
<reference evidence="5" key="1">
    <citation type="journal article" date="2016" name="Ticks Tick Borne Dis.">
        <title>De novo assembly and annotation of the salivary gland transcriptome of Rhipicephalus appendiculatus male and female ticks during blood feeding.</title>
        <authorList>
            <person name="de Castro M.H."/>
            <person name="de Klerk D."/>
            <person name="Pienaar R."/>
            <person name="Latif A.A."/>
            <person name="Rees D.J."/>
            <person name="Mans B.J."/>
        </authorList>
    </citation>
    <scope>NUCLEOTIDE SEQUENCE</scope>
    <source>
        <tissue evidence="5">Salivary glands</tissue>
    </source>
</reference>
<comment type="subcellular location">
    <subcellularLocation>
        <location evidence="1">Secreted</location>
    </subcellularLocation>
</comment>
<dbReference type="InterPro" id="IPR029277">
    <property type="entry name" value="SVWC_dom"/>
</dbReference>
<evidence type="ECO:0000313" key="5">
    <source>
        <dbReference type="EMBL" id="JAP78068.1"/>
    </source>
</evidence>
<protein>
    <submittedName>
        <fullName evidence="5">8.9 kDa family member</fullName>
    </submittedName>
</protein>
<feature type="signal peptide" evidence="3">
    <location>
        <begin position="1"/>
        <end position="22"/>
    </location>
</feature>
<dbReference type="SMART" id="SM01318">
    <property type="entry name" value="SVWC"/>
    <property type="match status" value="1"/>
</dbReference>
<evidence type="ECO:0000259" key="4">
    <source>
        <dbReference type="SMART" id="SM01318"/>
    </source>
</evidence>
<sequence length="103" mass="11516">MTTLRTCLVIFITLFVARISRQATFRERVTYKNGMCHIGGRSYKHGEKIFIEPCAIMICKMENSSFGYAYGKGCPTVGVKPPCKLTPMTVGIYPECCPRPVCP</sequence>
<evidence type="ECO:0000256" key="1">
    <source>
        <dbReference type="ARBA" id="ARBA00004613"/>
    </source>
</evidence>
<keyword evidence="2" id="KW-0964">Secreted</keyword>
<dbReference type="Pfam" id="PF15430">
    <property type="entry name" value="SVWC"/>
    <property type="match status" value="1"/>
</dbReference>
<feature type="chain" id="PRO_5007285237" evidence="3">
    <location>
        <begin position="23"/>
        <end position="103"/>
    </location>
</feature>
<accession>A0A131YHP6</accession>
<evidence type="ECO:0000256" key="3">
    <source>
        <dbReference type="SAM" id="SignalP"/>
    </source>
</evidence>
<organism evidence="5">
    <name type="scientific">Rhipicephalus appendiculatus</name>
    <name type="common">Brown ear tick</name>
    <dbReference type="NCBI Taxonomy" id="34631"/>
    <lineage>
        <taxon>Eukaryota</taxon>
        <taxon>Metazoa</taxon>
        <taxon>Ecdysozoa</taxon>
        <taxon>Arthropoda</taxon>
        <taxon>Chelicerata</taxon>
        <taxon>Arachnida</taxon>
        <taxon>Acari</taxon>
        <taxon>Parasitiformes</taxon>
        <taxon>Ixodida</taxon>
        <taxon>Ixodoidea</taxon>
        <taxon>Ixodidae</taxon>
        <taxon>Rhipicephalinae</taxon>
        <taxon>Rhipicephalus</taxon>
        <taxon>Rhipicephalus</taxon>
    </lineage>
</organism>
<evidence type="ECO:0000256" key="2">
    <source>
        <dbReference type="ARBA" id="ARBA00022525"/>
    </source>
</evidence>
<dbReference type="EMBL" id="GEDV01010489">
    <property type="protein sequence ID" value="JAP78068.1"/>
    <property type="molecule type" value="Transcribed_RNA"/>
</dbReference>
<dbReference type="GO" id="GO:0005576">
    <property type="term" value="C:extracellular region"/>
    <property type="evidence" value="ECO:0007669"/>
    <property type="project" value="UniProtKB-SubCell"/>
</dbReference>